<dbReference type="HAMAP" id="MF_01518">
    <property type="entry name" value="Adenine_deamin"/>
    <property type="match status" value="1"/>
</dbReference>
<dbReference type="GO" id="GO:0006146">
    <property type="term" value="P:adenine catabolic process"/>
    <property type="evidence" value="ECO:0007669"/>
    <property type="project" value="InterPro"/>
</dbReference>
<evidence type="ECO:0000256" key="2">
    <source>
        <dbReference type="ARBA" id="ARBA00006773"/>
    </source>
</evidence>
<dbReference type="InterPro" id="IPR006680">
    <property type="entry name" value="Amidohydro-rel"/>
</dbReference>
<comment type="catalytic activity">
    <reaction evidence="6 8">
        <text>adenine + H2O + H(+) = hypoxanthine + NH4(+)</text>
        <dbReference type="Rhea" id="RHEA:23688"/>
        <dbReference type="ChEBI" id="CHEBI:15377"/>
        <dbReference type="ChEBI" id="CHEBI:15378"/>
        <dbReference type="ChEBI" id="CHEBI:16708"/>
        <dbReference type="ChEBI" id="CHEBI:17368"/>
        <dbReference type="ChEBI" id="CHEBI:28938"/>
        <dbReference type="EC" id="3.5.4.2"/>
    </reaction>
</comment>
<dbReference type="GO" id="GO:0000034">
    <property type="term" value="F:adenine deaminase activity"/>
    <property type="evidence" value="ECO:0007669"/>
    <property type="project" value="UniProtKB-UniRule"/>
</dbReference>
<proteinExistence type="inferred from homology"/>
<dbReference type="InterPro" id="IPR011059">
    <property type="entry name" value="Metal-dep_hydrolase_composite"/>
</dbReference>
<dbReference type="EC" id="3.5.4.2" evidence="3 8"/>
<dbReference type="Pfam" id="PF01979">
    <property type="entry name" value="Amidohydro_1"/>
    <property type="match status" value="1"/>
</dbReference>
<evidence type="ECO:0000256" key="1">
    <source>
        <dbReference type="ARBA" id="ARBA00001936"/>
    </source>
</evidence>
<keyword evidence="12" id="KW-1185">Reference proteome</keyword>
<evidence type="ECO:0000256" key="7">
    <source>
        <dbReference type="ARBA" id="ARBA00069718"/>
    </source>
</evidence>
<dbReference type="STRING" id="1637975.AN957_13095"/>
<evidence type="ECO:0000256" key="5">
    <source>
        <dbReference type="ARBA" id="ARBA00023211"/>
    </source>
</evidence>
<dbReference type="FunFam" id="3.20.20.140:FF:000016">
    <property type="entry name" value="Adenine deaminase"/>
    <property type="match status" value="1"/>
</dbReference>
<dbReference type="EMBL" id="LJIX01000006">
    <property type="protein sequence ID" value="KQL19409.1"/>
    <property type="molecule type" value="Genomic_DNA"/>
</dbReference>
<comment type="cofactor">
    <cofactor evidence="1 8">
        <name>Mn(2+)</name>
        <dbReference type="ChEBI" id="CHEBI:29035"/>
    </cofactor>
</comment>
<feature type="domain" description="Adenine deaminase C-terminal" evidence="10">
    <location>
        <begin position="407"/>
        <end position="574"/>
    </location>
</feature>
<evidence type="ECO:0000256" key="4">
    <source>
        <dbReference type="ARBA" id="ARBA00022801"/>
    </source>
</evidence>
<dbReference type="InterPro" id="IPR026912">
    <property type="entry name" value="Adenine_deam_C"/>
</dbReference>
<evidence type="ECO:0000259" key="10">
    <source>
        <dbReference type="Pfam" id="PF13382"/>
    </source>
</evidence>
<dbReference type="AlphaFoldDB" id="A0A0Q3QMR1"/>
<comment type="caution">
    <text evidence="11">The sequence shown here is derived from an EMBL/GenBank/DDBJ whole genome shotgun (WGS) entry which is preliminary data.</text>
</comment>
<dbReference type="InterPro" id="IPR032466">
    <property type="entry name" value="Metal_Hydrolase"/>
</dbReference>
<dbReference type="NCBIfam" id="TIGR01178">
    <property type="entry name" value="ade"/>
    <property type="match status" value="1"/>
</dbReference>
<dbReference type="Gene3D" id="2.30.40.10">
    <property type="entry name" value="Urease, subunit C, domain 1"/>
    <property type="match status" value="1"/>
</dbReference>
<dbReference type="CDD" id="cd01295">
    <property type="entry name" value="AdeC"/>
    <property type="match status" value="1"/>
</dbReference>
<dbReference type="PATRIC" id="fig|1637975.4.peg.2463"/>
<evidence type="ECO:0000256" key="3">
    <source>
        <dbReference type="ARBA" id="ARBA00012782"/>
    </source>
</evidence>
<evidence type="ECO:0000256" key="6">
    <source>
        <dbReference type="ARBA" id="ARBA00047720"/>
    </source>
</evidence>
<dbReference type="SUPFAM" id="SSF51338">
    <property type="entry name" value="Composite domain of metallo-dependent hydrolases"/>
    <property type="match status" value="1"/>
</dbReference>
<organism evidence="11 12">
    <name type="scientific">Cytobacillus solani</name>
    <dbReference type="NCBI Taxonomy" id="1637975"/>
    <lineage>
        <taxon>Bacteria</taxon>
        <taxon>Bacillati</taxon>
        <taxon>Bacillota</taxon>
        <taxon>Bacilli</taxon>
        <taxon>Bacillales</taxon>
        <taxon>Bacillaceae</taxon>
        <taxon>Cytobacillus</taxon>
    </lineage>
</organism>
<sequence length="586" mass="63931">MRLKLTMDRLKRRIAVAAKRVPADLVIKNAKIINVFTREILEDNIAVVDGFIAGIGQFEGYETIDASGKYIVPGFIDGHVHIESAMVTPAEFSNVVVPHGVTTIIADPHEIANVSGTNGIEYMLNASEGIPLEVLIKLPSCVPATPFENAGATLDYADLTPFYNHPRVIGLGEVMDYPSVMQNAENMLHKLIDAHSKDKHIDGHAAGLNGDGINVYMAAGIRTDHECVTSDEALERLRKGMYVMLREGSAAKDLITLLKAVNENNARRCLFVTDDKHLDELINQGSIDYNIKLAINQGLDPLLAIQMATLNAAECFGLKSKGAIAPGYEADFLIVNDLHLIEIDQVYKSGKLVAKNGKVTNSPVLKIEPDPSIVNSVKIKPLSREQLQIKIGNGSLANIIEILPNMIITKHLIEEVDSHKGLFQYNLEKDLLKIAVLERHKMTGNIGLGIIKGLGIKNGAISATVAHDSHNIVAAGSSDEDLLEAIAHTSEMKGGLAVVQNGKLLASLPLSIAGLMSDMQSIEIYERLKEITQALIKIGCTFEFNPFITLSFLALPVIPELKITDLGLFDVKTFRHIEIEIQKMMN</sequence>
<gene>
    <name evidence="8" type="primary">ade</name>
    <name evidence="11" type="ORF">AN957_13095</name>
</gene>
<dbReference type="PANTHER" id="PTHR11113:SF2">
    <property type="entry name" value="ADENINE DEAMINASE"/>
    <property type="match status" value="1"/>
</dbReference>
<dbReference type="SUPFAM" id="SSF51556">
    <property type="entry name" value="Metallo-dependent hydrolases"/>
    <property type="match status" value="1"/>
</dbReference>
<evidence type="ECO:0000259" key="9">
    <source>
        <dbReference type="Pfam" id="PF01979"/>
    </source>
</evidence>
<dbReference type="Pfam" id="PF13382">
    <property type="entry name" value="Adenine_deam_C"/>
    <property type="match status" value="1"/>
</dbReference>
<reference evidence="11 12" key="1">
    <citation type="submission" date="2015-09" db="EMBL/GenBank/DDBJ databases">
        <title>Genome sequencing project for genomic taxonomy and phylogenomics of Bacillus-like bacteria.</title>
        <authorList>
            <person name="Liu B."/>
            <person name="Wang J."/>
            <person name="Zhu Y."/>
            <person name="Liu G."/>
            <person name="Chen Q."/>
            <person name="Chen Z."/>
            <person name="Lan J."/>
            <person name="Che J."/>
            <person name="Ge C."/>
            <person name="Shi H."/>
            <person name="Pan Z."/>
            <person name="Liu X."/>
        </authorList>
    </citation>
    <scope>NUCLEOTIDE SEQUENCE [LARGE SCALE GENOMIC DNA]</scope>
    <source>
        <strain evidence="11 12">FJAT-18043</strain>
    </source>
</reference>
<keyword evidence="4 8" id="KW-0378">Hydrolase</keyword>
<dbReference type="Gene3D" id="3.20.20.140">
    <property type="entry name" value="Metal-dependent hydrolases"/>
    <property type="match status" value="1"/>
</dbReference>
<dbReference type="InterPro" id="IPR006679">
    <property type="entry name" value="Adenine_deam"/>
</dbReference>
<keyword evidence="5 8" id="KW-0464">Manganese</keyword>
<name>A0A0Q3QMR1_9BACI</name>
<dbReference type="Proteomes" id="UP000050996">
    <property type="component" value="Unassembled WGS sequence"/>
</dbReference>
<dbReference type="RefSeq" id="WP_053475941.1">
    <property type="nucleotide sequence ID" value="NZ_CP041305.1"/>
</dbReference>
<evidence type="ECO:0000313" key="12">
    <source>
        <dbReference type="Proteomes" id="UP000050996"/>
    </source>
</evidence>
<evidence type="ECO:0000256" key="8">
    <source>
        <dbReference type="HAMAP-Rule" id="MF_01518"/>
    </source>
</evidence>
<accession>A0A0Q3QMR1</accession>
<feature type="domain" description="Amidohydrolase-related" evidence="9">
    <location>
        <begin position="70"/>
        <end position="353"/>
    </location>
</feature>
<comment type="similarity">
    <text evidence="2 8">Belongs to the metallo-dependent hydrolases superfamily. Adenine deaminase family.</text>
</comment>
<evidence type="ECO:0000313" key="11">
    <source>
        <dbReference type="EMBL" id="KQL19409.1"/>
    </source>
</evidence>
<dbReference type="PANTHER" id="PTHR11113">
    <property type="entry name" value="N-ACETYLGLUCOSAMINE-6-PHOSPHATE DEACETYLASE"/>
    <property type="match status" value="1"/>
</dbReference>
<protein>
    <recommendedName>
        <fullName evidence="7 8">Adenine deaminase</fullName>
        <shortName evidence="8">Adenase</shortName>
        <shortName evidence="8">Adenine aminase</shortName>
        <ecNumber evidence="3 8">3.5.4.2</ecNumber>
    </recommendedName>
</protein>